<protein>
    <submittedName>
        <fullName evidence="2">Uncharacterized protein</fullName>
    </submittedName>
</protein>
<proteinExistence type="predicted"/>
<reference evidence="2" key="1">
    <citation type="journal article" date="2022" name="bioRxiv">
        <title>Sequencing and chromosome-scale assembly of the giantPleurodeles waltlgenome.</title>
        <authorList>
            <person name="Brown T."/>
            <person name="Elewa A."/>
            <person name="Iarovenko S."/>
            <person name="Subramanian E."/>
            <person name="Araus A.J."/>
            <person name="Petzold A."/>
            <person name="Susuki M."/>
            <person name="Suzuki K.-i.T."/>
            <person name="Hayashi T."/>
            <person name="Toyoda A."/>
            <person name="Oliveira C."/>
            <person name="Osipova E."/>
            <person name="Leigh N.D."/>
            <person name="Simon A."/>
            <person name="Yun M.H."/>
        </authorList>
    </citation>
    <scope>NUCLEOTIDE SEQUENCE</scope>
    <source>
        <strain evidence="2">20211129_DDA</strain>
        <tissue evidence="2">Liver</tissue>
    </source>
</reference>
<evidence type="ECO:0000313" key="3">
    <source>
        <dbReference type="Proteomes" id="UP001066276"/>
    </source>
</evidence>
<evidence type="ECO:0000256" key="1">
    <source>
        <dbReference type="SAM" id="MobiDB-lite"/>
    </source>
</evidence>
<feature type="region of interest" description="Disordered" evidence="1">
    <location>
        <begin position="31"/>
        <end position="89"/>
    </location>
</feature>
<keyword evidence="3" id="KW-1185">Reference proteome</keyword>
<feature type="compositionally biased region" description="Low complexity" evidence="1">
    <location>
        <begin position="37"/>
        <end position="49"/>
    </location>
</feature>
<dbReference type="AlphaFoldDB" id="A0AAV7V271"/>
<dbReference type="Proteomes" id="UP001066276">
    <property type="component" value="Chromosome 2_2"/>
</dbReference>
<gene>
    <name evidence="2" type="ORF">NDU88_004799</name>
</gene>
<organism evidence="2 3">
    <name type="scientific">Pleurodeles waltl</name>
    <name type="common">Iberian ribbed newt</name>
    <dbReference type="NCBI Taxonomy" id="8319"/>
    <lineage>
        <taxon>Eukaryota</taxon>
        <taxon>Metazoa</taxon>
        <taxon>Chordata</taxon>
        <taxon>Craniata</taxon>
        <taxon>Vertebrata</taxon>
        <taxon>Euteleostomi</taxon>
        <taxon>Amphibia</taxon>
        <taxon>Batrachia</taxon>
        <taxon>Caudata</taxon>
        <taxon>Salamandroidea</taxon>
        <taxon>Salamandridae</taxon>
        <taxon>Pleurodelinae</taxon>
        <taxon>Pleurodeles</taxon>
    </lineage>
</organism>
<dbReference type="EMBL" id="JANPWB010000004">
    <property type="protein sequence ID" value="KAJ1195520.1"/>
    <property type="molecule type" value="Genomic_DNA"/>
</dbReference>
<name>A0AAV7V271_PLEWA</name>
<comment type="caution">
    <text evidence="2">The sequence shown here is derived from an EMBL/GenBank/DDBJ whole genome shotgun (WGS) entry which is preliminary data.</text>
</comment>
<evidence type="ECO:0000313" key="2">
    <source>
        <dbReference type="EMBL" id="KAJ1195520.1"/>
    </source>
</evidence>
<sequence length="134" mass="14120">MVPRVDCGAREADGRVRLVPRRMVPRVDCGAREADGPVRPVPWRMVPRVESSAREGDGPGRPGPRMKTRAMSTAPKHPRHRPSSAISAPSARLVNQGIAGRAADSGRGGCNLALLVSVRSAEVCTSPTVAAPQA</sequence>
<accession>A0AAV7V271</accession>